<feature type="domain" description="ABC transmembrane type-1" evidence="8">
    <location>
        <begin position="94"/>
        <end position="282"/>
    </location>
</feature>
<comment type="similarity">
    <text evidence="7">Belongs to the binding-protein-dependent transport system permease family.</text>
</comment>
<feature type="transmembrane region" description="Helical" evidence="7">
    <location>
        <begin position="223"/>
        <end position="241"/>
    </location>
</feature>
<dbReference type="Proteomes" id="UP000230790">
    <property type="component" value="Unassembled WGS sequence"/>
</dbReference>
<dbReference type="SUPFAM" id="SSF161098">
    <property type="entry name" value="MetI-like"/>
    <property type="match status" value="1"/>
</dbReference>
<dbReference type="GO" id="GO:0005886">
    <property type="term" value="C:plasma membrane"/>
    <property type="evidence" value="ECO:0007669"/>
    <property type="project" value="UniProtKB-SubCell"/>
</dbReference>
<evidence type="ECO:0000313" key="10">
    <source>
        <dbReference type="Proteomes" id="UP000230790"/>
    </source>
</evidence>
<dbReference type="GO" id="GO:0055085">
    <property type="term" value="P:transmembrane transport"/>
    <property type="evidence" value="ECO:0007669"/>
    <property type="project" value="InterPro"/>
</dbReference>
<dbReference type="PANTHER" id="PTHR43386">
    <property type="entry name" value="OLIGOPEPTIDE TRANSPORT SYSTEM PERMEASE PROTEIN APPC"/>
    <property type="match status" value="1"/>
</dbReference>
<dbReference type="Pfam" id="PF12911">
    <property type="entry name" value="OppC_N"/>
    <property type="match status" value="1"/>
</dbReference>
<feature type="transmembrane region" description="Helical" evidence="7">
    <location>
        <begin position="133"/>
        <end position="153"/>
    </location>
</feature>
<keyword evidence="6 7" id="KW-0472">Membrane</keyword>
<feature type="transmembrane region" description="Helical" evidence="7">
    <location>
        <begin position="33"/>
        <end position="55"/>
    </location>
</feature>
<dbReference type="InterPro" id="IPR035906">
    <property type="entry name" value="MetI-like_sf"/>
</dbReference>
<evidence type="ECO:0000256" key="1">
    <source>
        <dbReference type="ARBA" id="ARBA00004651"/>
    </source>
</evidence>
<evidence type="ECO:0000256" key="7">
    <source>
        <dbReference type="RuleBase" id="RU363032"/>
    </source>
</evidence>
<evidence type="ECO:0000259" key="8">
    <source>
        <dbReference type="PROSITE" id="PS50928"/>
    </source>
</evidence>
<dbReference type="Gene3D" id="1.10.3720.10">
    <property type="entry name" value="MetI-like"/>
    <property type="match status" value="1"/>
</dbReference>
<dbReference type="PROSITE" id="PS50928">
    <property type="entry name" value="ABC_TM1"/>
    <property type="match status" value="1"/>
</dbReference>
<keyword evidence="4 7" id="KW-0812">Transmembrane</keyword>
<evidence type="ECO:0000256" key="3">
    <source>
        <dbReference type="ARBA" id="ARBA00022475"/>
    </source>
</evidence>
<gene>
    <name evidence="9" type="ORF">CUN48_04425</name>
</gene>
<dbReference type="CDD" id="cd06261">
    <property type="entry name" value="TM_PBP2"/>
    <property type="match status" value="1"/>
</dbReference>
<dbReference type="PANTHER" id="PTHR43386:SF1">
    <property type="entry name" value="D,D-DIPEPTIDE TRANSPORT SYSTEM PERMEASE PROTEIN DDPC-RELATED"/>
    <property type="match status" value="1"/>
</dbReference>
<reference evidence="9 10" key="1">
    <citation type="submission" date="2017-11" db="EMBL/GenBank/DDBJ databases">
        <title>Evolution of Phototrophy in the Chloroflexi Phylum Driven by Horizontal Gene Transfer.</title>
        <authorList>
            <person name="Ward L.M."/>
            <person name="Hemp J."/>
            <person name="Shih P.M."/>
            <person name="Mcglynn S.E."/>
            <person name="Fischer W."/>
        </authorList>
    </citation>
    <scope>NUCLEOTIDE SEQUENCE [LARGE SCALE GENOMIC DNA]</scope>
    <source>
        <strain evidence="9">JP3_7</strain>
    </source>
</reference>
<accession>A0A2M8QEP3</accession>
<comment type="subcellular location">
    <subcellularLocation>
        <location evidence="1 7">Cell membrane</location>
        <topology evidence="1 7">Multi-pass membrane protein</topology>
    </subcellularLocation>
</comment>
<dbReference type="Pfam" id="PF00528">
    <property type="entry name" value="BPD_transp_1"/>
    <property type="match status" value="1"/>
</dbReference>
<proteinExistence type="inferred from homology"/>
<protein>
    <submittedName>
        <fullName evidence="9">D-ala-D-ala transporter subunit</fullName>
    </submittedName>
</protein>
<dbReference type="InterPro" id="IPR000515">
    <property type="entry name" value="MetI-like"/>
</dbReference>
<name>A0A2M8QEP3_9CHLR</name>
<dbReference type="InterPro" id="IPR050366">
    <property type="entry name" value="BP-dependent_transpt_permease"/>
</dbReference>
<evidence type="ECO:0000256" key="2">
    <source>
        <dbReference type="ARBA" id="ARBA00022448"/>
    </source>
</evidence>
<feature type="transmembrane region" description="Helical" evidence="7">
    <location>
        <begin position="261"/>
        <end position="282"/>
    </location>
</feature>
<organism evidence="9 10">
    <name type="scientific">Candidatus Thermofonsia Clade 3 bacterium</name>
    <dbReference type="NCBI Taxonomy" id="2364212"/>
    <lineage>
        <taxon>Bacteria</taxon>
        <taxon>Bacillati</taxon>
        <taxon>Chloroflexota</taxon>
        <taxon>Candidatus Thermofontia</taxon>
        <taxon>Candidatus Thermofonsia Clade 3</taxon>
    </lineage>
</organism>
<feature type="transmembrane region" description="Helical" evidence="7">
    <location>
        <begin position="100"/>
        <end position="121"/>
    </location>
</feature>
<keyword evidence="5 7" id="KW-1133">Transmembrane helix</keyword>
<evidence type="ECO:0000256" key="4">
    <source>
        <dbReference type="ARBA" id="ARBA00022692"/>
    </source>
</evidence>
<keyword evidence="3" id="KW-1003">Cell membrane</keyword>
<sequence length="297" mass="31680">MTGASAYPAAPAMITDRMAVLRRNWRRVLHNRAATIGGAIVLFWLCMALMAPFLAPYSPTAQRVANRLKPPNAQHVFGTDELGRDIFSRVLYGARVSLPVALAVVAMSGALGVLLGAIAGYTGGLLDEIVMRIADAVLAFPSLILAIAITAALGPGLQNAALAIALVLWPEYARLIRSQVIALREMEFVSAATALGATRRRALFKHILPNALPLMLVKASLDMGNAILLTASLSFVGLGAVPPTPEWGAMVAAGRHKFFEWWLAAFPGLAIFSAVVGFNFLGDGLRDLLDPRMSRRG</sequence>
<comment type="caution">
    <text evidence="9">The sequence shown here is derived from an EMBL/GenBank/DDBJ whole genome shotgun (WGS) entry which is preliminary data.</text>
</comment>
<evidence type="ECO:0000256" key="6">
    <source>
        <dbReference type="ARBA" id="ARBA00023136"/>
    </source>
</evidence>
<dbReference type="InterPro" id="IPR025966">
    <property type="entry name" value="OppC_N"/>
</dbReference>
<dbReference type="EMBL" id="PGTN01000019">
    <property type="protein sequence ID" value="PJF48270.1"/>
    <property type="molecule type" value="Genomic_DNA"/>
</dbReference>
<evidence type="ECO:0000313" key="9">
    <source>
        <dbReference type="EMBL" id="PJF48270.1"/>
    </source>
</evidence>
<keyword evidence="2 7" id="KW-0813">Transport</keyword>
<evidence type="ECO:0000256" key="5">
    <source>
        <dbReference type="ARBA" id="ARBA00022989"/>
    </source>
</evidence>
<dbReference type="AlphaFoldDB" id="A0A2M8QEP3"/>